<evidence type="ECO:0000313" key="4">
    <source>
        <dbReference type="Proteomes" id="UP000094960"/>
    </source>
</evidence>
<proteinExistence type="predicted"/>
<dbReference type="PANTHER" id="PTHR15462">
    <property type="entry name" value="SERINE PROTEASE"/>
    <property type="match status" value="1"/>
</dbReference>
<evidence type="ECO:0000256" key="1">
    <source>
        <dbReference type="ARBA" id="ARBA00022729"/>
    </source>
</evidence>
<dbReference type="PANTHER" id="PTHR15462:SF8">
    <property type="entry name" value="SERINE PROTEASE"/>
    <property type="match status" value="1"/>
</dbReference>
<dbReference type="InterPro" id="IPR050966">
    <property type="entry name" value="Glutamyl_endopeptidase"/>
</dbReference>
<keyword evidence="4" id="KW-1185">Reference proteome</keyword>
<dbReference type="InterPro" id="IPR009003">
    <property type="entry name" value="Peptidase_S1_PA"/>
</dbReference>
<dbReference type="GO" id="GO:0004252">
    <property type="term" value="F:serine-type endopeptidase activity"/>
    <property type="evidence" value="ECO:0007669"/>
    <property type="project" value="InterPro"/>
</dbReference>
<name>A0A1D7YJP5_9ACTN</name>
<dbReference type="EMBL" id="CP017248">
    <property type="protein sequence ID" value="AOR35766.1"/>
    <property type="molecule type" value="Genomic_DNA"/>
</dbReference>
<dbReference type="InterPro" id="IPR043504">
    <property type="entry name" value="Peptidase_S1_PA_chymotrypsin"/>
</dbReference>
<sequence>MRPLARKSVLPLTLVIVAPIAVVGDATAVTHAARSSWRSGFGKSGEAGRSLRGQDQDLSATAAAHDGNAYTPRRTEENARIGAVFEKDDQGAHFCTASVVQSPGRNMLITAAHCAFDADSGQPLNDLVFAPGYRNGDEPTGLWKASKVVVDDRWAKSQDEDLDFAFLVLDQKDGKDIQDVLGGNTLGVNRGFDNKVKITGYPASRDTPVSCRNHTTKFGDTQLRIQCTGLEDGTSGSPWLADYDPRSHAGTVIGVLGGHEGGGDQDDVSYAAYFDDDIAKLYRRAQDEDYLERRRPAADDVGQ</sequence>
<reference evidence="4" key="1">
    <citation type="submission" date="2016-09" db="EMBL/GenBank/DDBJ databases">
        <title>Streptomyces puniciscabiei strain:TW1S1 Genome sequencing and assembly.</title>
        <authorList>
            <person name="Kim M.-K."/>
            <person name="Kim S.B."/>
        </authorList>
    </citation>
    <scope>NUCLEOTIDE SEQUENCE [LARGE SCALE GENOMIC DNA]</scope>
    <source>
        <strain evidence="4">TW1S1</strain>
    </source>
</reference>
<dbReference type="GO" id="GO:0006508">
    <property type="term" value="P:proteolysis"/>
    <property type="evidence" value="ECO:0007669"/>
    <property type="project" value="InterPro"/>
</dbReference>
<dbReference type="KEGG" id="spun:BFF78_36030"/>
<protein>
    <recommendedName>
        <fullName evidence="5">Peptidase S1 domain-containing protein</fullName>
    </recommendedName>
</protein>
<dbReference type="PROSITE" id="PS00134">
    <property type="entry name" value="TRYPSIN_HIS"/>
    <property type="match status" value="1"/>
</dbReference>
<feature type="signal peptide" evidence="2">
    <location>
        <begin position="1"/>
        <end position="23"/>
    </location>
</feature>
<dbReference type="SUPFAM" id="SSF50494">
    <property type="entry name" value="Trypsin-like serine proteases"/>
    <property type="match status" value="1"/>
</dbReference>
<accession>A0A1D7YJP5</accession>
<gene>
    <name evidence="3" type="ORF">BFF78_36030</name>
</gene>
<evidence type="ECO:0008006" key="5">
    <source>
        <dbReference type="Google" id="ProtNLM"/>
    </source>
</evidence>
<evidence type="ECO:0000256" key="2">
    <source>
        <dbReference type="SAM" id="SignalP"/>
    </source>
</evidence>
<dbReference type="AlphaFoldDB" id="A0A1D7YJP5"/>
<dbReference type="InterPro" id="IPR018114">
    <property type="entry name" value="TRYPSIN_HIS"/>
</dbReference>
<organism evidence="3 4">
    <name type="scientific">Streptomyces fodineus</name>
    <dbReference type="NCBI Taxonomy" id="1904616"/>
    <lineage>
        <taxon>Bacteria</taxon>
        <taxon>Bacillati</taxon>
        <taxon>Actinomycetota</taxon>
        <taxon>Actinomycetes</taxon>
        <taxon>Kitasatosporales</taxon>
        <taxon>Streptomycetaceae</taxon>
        <taxon>Streptomyces</taxon>
    </lineage>
</organism>
<dbReference type="Proteomes" id="UP000094960">
    <property type="component" value="Chromosome"/>
</dbReference>
<keyword evidence="1 2" id="KW-0732">Signal</keyword>
<feature type="chain" id="PRO_5039429583" description="Peptidase S1 domain-containing protein" evidence="2">
    <location>
        <begin position="24"/>
        <end position="303"/>
    </location>
</feature>
<dbReference type="Gene3D" id="2.40.10.10">
    <property type="entry name" value="Trypsin-like serine proteases"/>
    <property type="match status" value="2"/>
</dbReference>
<evidence type="ECO:0000313" key="3">
    <source>
        <dbReference type="EMBL" id="AOR35766.1"/>
    </source>
</evidence>